<accession>A0A2N9EPK2</accession>
<name>A0A2N9EPK2_FAGSY</name>
<protein>
    <submittedName>
        <fullName evidence="3">Uncharacterized protein</fullName>
    </submittedName>
</protein>
<evidence type="ECO:0000256" key="1">
    <source>
        <dbReference type="SAM" id="MobiDB-lite"/>
    </source>
</evidence>
<reference evidence="3" key="1">
    <citation type="submission" date="2018-02" db="EMBL/GenBank/DDBJ databases">
        <authorList>
            <person name="Cohen D.B."/>
            <person name="Kent A.D."/>
        </authorList>
    </citation>
    <scope>NUCLEOTIDE SEQUENCE</scope>
</reference>
<feature type="transmembrane region" description="Helical" evidence="2">
    <location>
        <begin position="572"/>
        <end position="591"/>
    </location>
</feature>
<proteinExistence type="predicted"/>
<organism evidence="3">
    <name type="scientific">Fagus sylvatica</name>
    <name type="common">Beechnut</name>
    <dbReference type="NCBI Taxonomy" id="28930"/>
    <lineage>
        <taxon>Eukaryota</taxon>
        <taxon>Viridiplantae</taxon>
        <taxon>Streptophyta</taxon>
        <taxon>Embryophyta</taxon>
        <taxon>Tracheophyta</taxon>
        <taxon>Spermatophyta</taxon>
        <taxon>Magnoliopsida</taxon>
        <taxon>eudicotyledons</taxon>
        <taxon>Gunneridae</taxon>
        <taxon>Pentapetalae</taxon>
        <taxon>rosids</taxon>
        <taxon>fabids</taxon>
        <taxon>Fagales</taxon>
        <taxon>Fagaceae</taxon>
        <taxon>Fagus</taxon>
    </lineage>
</organism>
<evidence type="ECO:0000313" key="3">
    <source>
        <dbReference type="EMBL" id="SPC76621.1"/>
    </source>
</evidence>
<feature type="region of interest" description="Disordered" evidence="1">
    <location>
        <begin position="246"/>
        <end position="269"/>
    </location>
</feature>
<keyword evidence="2" id="KW-0472">Membrane</keyword>
<dbReference type="PANTHER" id="PTHR36810">
    <property type="entry name" value="BNACNNG47150D PROTEIN"/>
    <property type="match status" value="1"/>
</dbReference>
<dbReference type="PANTHER" id="PTHR36810:SF1">
    <property type="entry name" value="OS05G0232200 PROTEIN"/>
    <property type="match status" value="1"/>
</dbReference>
<dbReference type="EMBL" id="OIVN01000225">
    <property type="protein sequence ID" value="SPC76621.1"/>
    <property type="molecule type" value="Genomic_DNA"/>
</dbReference>
<feature type="compositionally biased region" description="Polar residues" evidence="1">
    <location>
        <begin position="255"/>
        <end position="269"/>
    </location>
</feature>
<gene>
    <name evidence="3" type="ORF">FSB_LOCUS4503</name>
</gene>
<evidence type="ECO:0000256" key="2">
    <source>
        <dbReference type="SAM" id="Phobius"/>
    </source>
</evidence>
<keyword evidence="2" id="KW-0812">Transmembrane</keyword>
<keyword evidence="2" id="KW-1133">Transmembrane helix</keyword>
<sequence>MGLPSSLASSSICIKVSMGKIEYQTWDKGDFSFPLTTLRDNLIVALQDADGKEVSYAEVETKSIVEKGLWDDLFPLEGGGHVHMKLQFILSEEERNRIRMMRESALKRKHDELLNSSIRTSQGATASLSSVTSSLGFSHEVSDSQRSLLQTEGVSVKGVASKVVSNPVSFCKGEKSDRYEEVSSIIYVPQGVDVHLSEVSRKELVEKIDSKSLPAEFPTEAICSIETSLLLGGSGLDVAASNNLMPHNLEEDSGRNPQKQSQLGKTPSNVRKMISAFESGLAQDMRSPIKSPPIKLQSSESRIELKIQHLSEGKSQITKTEQSISGRVINPFLAEELKHGPTYITKIGEQINLLGASDWSKLSQDTGQYKELNAKKFQIKGTNSSLENKFNVVHKEVAREEEKSHQDLTRISTSETATVSGTMLDDYSGRHPPCNLFTGKQDSCGNPGIEESRRGIQLKNLQEINVQGASTHKLEAVDYYEENHYLFESSGAWIFPDEARRLCVTTGGKRVMDLMEGCSIKPKVHQGKLNISMREDMEEHSVDAVTVIEKTCHKIGKSKPESSEDIGTSGGLVGQAIKVAIMVGFGILVLLTRKRK</sequence>
<dbReference type="AlphaFoldDB" id="A0A2N9EPK2"/>